<dbReference type="Pfam" id="PF00156">
    <property type="entry name" value="Pribosyltran"/>
    <property type="match status" value="1"/>
</dbReference>
<evidence type="ECO:0000259" key="3">
    <source>
        <dbReference type="Pfam" id="PF18912"/>
    </source>
</evidence>
<dbReference type="InterPro" id="IPR000836">
    <property type="entry name" value="PRTase_dom"/>
</dbReference>
<dbReference type="InterPro" id="IPR029057">
    <property type="entry name" value="PRTase-like"/>
</dbReference>
<feature type="domain" description="Phosphoribosyltransferase" evidence="2">
    <location>
        <begin position="141"/>
        <end position="233"/>
    </location>
</feature>
<dbReference type="PANTHER" id="PTHR47505:SF1">
    <property type="entry name" value="DNA UTILIZATION PROTEIN YHGH"/>
    <property type="match status" value="1"/>
</dbReference>
<dbReference type="SUPFAM" id="SSF53271">
    <property type="entry name" value="PRTase-like"/>
    <property type="match status" value="1"/>
</dbReference>
<dbReference type="InterPro" id="IPR051910">
    <property type="entry name" value="ComF/GntX_DNA_util-trans"/>
</dbReference>
<comment type="similarity">
    <text evidence="1">Belongs to the ComF/GntX family.</text>
</comment>
<evidence type="ECO:0000259" key="2">
    <source>
        <dbReference type="Pfam" id="PF00156"/>
    </source>
</evidence>
<reference evidence="4 5" key="1">
    <citation type="journal article" date="2016" name="Nat. Commun.">
        <title>Thousands of microbial genomes shed light on interconnected biogeochemical processes in an aquifer system.</title>
        <authorList>
            <person name="Anantharaman K."/>
            <person name="Brown C.T."/>
            <person name="Hug L.A."/>
            <person name="Sharon I."/>
            <person name="Castelle C.J."/>
            <person name="Probst A.J."/>
            <person name="Thomas B.C."/>
            <person name="Singh A."/>
            <person name="Wilkins M.J."/>
            <person name="Karaoz U."/>
            <person name="Brodie E.L."/>
            <person name="Williams K.H."/>
            <person name="Hubbard S.S."/>
            <person name="Banfield J.F."/>
        </authorList>
    </citation>
    <scope>NUCLEOTIDE SEQUENCE [LARGE SCALE GENOMIC DNA]</scope>
</reference>
<dbReference type="AlphaFoldDB" id="A0A1F7JGZ4"/>
<feature type="domain" description="Double zinc ribbon" evidence="3">
    <location>
        <begin position="7"/>
        <end position="49"/>
    </location>
</feature>
<evidence type="ECO:0000256" key="1">
    <source>
        <dbReference type="ARBA" id="ARBA00008007"/>
    </source>
</evidence>
<dbReference type="Gene3D" id="3.40.50.2020">
    <property type="match status" value="1"/>
</dbReference>
<protein>
    <recommendedName>
        <fullName evidence="6">Phosphoribosyltransferase domain-containing protein</fullName>
    </recommendedName>
</protein>
<gene>
    <name evidence="4" type="ORF">A3H78_00175</name>
</gene>
<evidence type="ECO:0000313" key="4">
    <source>
        <dbReference type="EMBL" id="OGK54885.1"/>
    </source>
</evidence>
<name>A0A1F7JGZ4_9BACT</name>
<organism evidence="4 5">
    <name type="scientific">Candidatus Roizmanbacteria bacterium RIFCSPLOWO2_02_FULL_36_11</name>
    <dbReference type="NCBI Taxonomy" id="1802071"/>
    <lineage>
        <taxon>Bacteria</taxon>
        <taxon>Candidatus Roizmaniibacteriota</taxon>
    </lineage>
</organism>
<accession>A0A1F7JGZ4</accession>
<dbReference type="Pfam" id="PF18912">
    <property type="entry name" value="DZR_2"/>
    <property type="match status" value="1"/>
</dbReference>
<evidence type="ECO:0008006" key="6">
    <source>
        <dbReference type="Google" id="ProtNLM"/>
    </source>
</evidence>
<comment type="caution">
    <text evidence="4">The sequence shown here is derived from an EMBL/GenBank/DDBJ whole genome shotgun (WGS) entry which is preliminary data.</text>
</comment>
<dbReference type="PANTHER" id="PTHR47505">
    <property type="entry name" value="DNA UTILIZATION PROTEIN YHGH"/>
    <property type="match status" value="1"/>
</dbReference>
<dbReference type="Proteomes" id="UP000177418">
    <property type="component" value="Unassembled WGS sequence"/>
</dbReference>
<dbReference type="CDD" id="cd06223">
    <property type="entry name" value="PRTases_typeI"/>
    <property type="match status" value="1"/>
</dbReference>
<evidence type="ECO:0000313" key="5">
    <source>
        <dbReference type="Proteomes" id="UP000177418"/>
    </source>
</evidence>
<proteinExistence type="inferred from homology"/>
<sequence>MSLFNNLIDVFFPKRCFGCGVLGVYICTKCQKDLKIIDRDACPYCLKPSFFGLTHPGCQRKTGIDGLKSLLFYNALLKRIIKQIKYRLVTSAVEDLVDAIPISKLFELATFKEITENPIIIPTPLSTNRLHRRGFNQSEILSTIIAKKINIDKNFTLLERHIDTKPQVSLKTPKERYLNVRGAFTLAKGKCRLIKNRDLIIVDDVWTTGSTLKEIARKLKLSGARRVYALTLAR</sequence>
<dbReference type="EMBL" id="MGAV01000012">
    <property type="protein sequence ID" value="OGK54885.1"/>
    <property type="molecule type" value="Genomic_DNA"/>
</dbReference>
<dbReference type="InterPro" id="IPR044005">
    <property type="entry name" value="DZR_2"/>
</dbReference>